<evidence type="ECO:0000256" key="2">
    <source>
        <dbReference type="ARBA" id="ARBA00022679"/>
    </source>
</evidence>
<proteinExistence type="predicted"/>
<keyword evidence="3" id="KW-0663">Pyridoxal phosphate</keyword>
<evidence type="ECO:0000256" key="3">
    <source>
        <dbReference type="ARBA" id="ARBA00022898"/>
    </source>
</evidence>
<dbReference type="HOGENOM" id="CLU_015846_11_3_5"/>
<dbReference type="InterPro" id="IPR015424">
    <property type="entry name" value="PyrdxlP-dep_Trfase"/>
</dbReference>
<dbReference type="EMBL" id="AP009384">
    <property type="protein sequence ID" value="BAF86035.1"/>
    <property type="molecule type" value="Genomic_DNA"/>
</dbReference>
<dbReference type="GO" id="GO:0030170">
    <property type="term" value="F:pyridoxal phosphate binding"/>
    <property type="evidence" value="ECO:0007669"/>
    <property type="project" value="InterPro"/>
</dbReference>
<dbReference type="InterPro" id="IPR015421">
    <property type="entry name" value="PyrdxlP-dep_Trfase_major"/>
</dbReference>
<dbReference type="InterPro" id="IPR004839">
    <property type="entry name" value="Aminotransferase_I/II_large"/>
</dbReference>
<evidence type="ECO:0000259" key="4">
    <source>
        <dbReference type="Pfam" id="PF00155"/>
    </source>
</evidence>
<dbReference type="CDD" id="cd06454">
    <property type="entry name" value="KBL_like"/>
    <property type="match status" value="1"/>
</dbReference>
<dbReference type="GO" id="GO:0008483">
    <property type="term" value="F:transaminase activity"/>
    <property type="evidence" value="ECO:0007669"/>
    <property type="project" value="UniProtKB-KW"/>
</dbReference>
<dbReference type="GO" id="GO:0009102">
    <property type="term" value="P:biotin biosynthetic process"/>
    <property type="evidence" value="ECO:0007669"/>
    <property type="project" value="TreeGrafter"/>
</dbReference>
<reference evidence="6" key="2">
    <citation type="submission" date="2007-04" db="EMBL/GenBank/DDBJ databases">
        <title>Complete genome sequence of the nitrogen-fixing bacterium Azorhizobium caulinodans ORS571.</title>
        <authorList>
            <person name="Lee K.B."/>
            <person name="Backer P.D."/>
            <person name="Aono T."/>
            <person name="Liu C.T."/>
            <person name="Suzuki S."/>
            <person name="Suzuki T."/>
            <person name="Kaneko T."/>
            <person name="Yamada M."/>
            <person name="Tabata S."/>
            <person name="Kupfer D.M."/>
            <person name="Najar F.Z."/>
            <person name="Wiley G.B."/>
            <person name="Roe B."/>
            <person name="Binnewies T."/>
            <person name="Ussery D."/>
            <person name="Vereecke D."/>
            <person name="Gevers D."/>
            <person name="Holsters M."/>
            <person name="Oyaizu H."/>
        </authorList>
    </citation>
    <scope>NUCLEOTIDE SEQUENCE [LARGE SCALE GENOMIC DNA]</scope>
    <source>
        <strain evidence="6">ATCC 43989 / DSM 5975 / JCM 20966 / LMG 6465 / NBRC 14845 / NCIMB 13405 / ORS 571</strain>
    </source>
</reference>
<organism evidence="5 6">
    <name type="scientific">Azorhizobium caulinodans (strain ATCC 43989 / DSM 5975 / JCM 20966 / LMG 6465 / NBRC 14845 / NCIMB 13405 / ORS 571)</name>
    <dbReference type="NCBI Taxonomy" id="438753"/>
    <lineage>
        <taxon>Bacteria</taxon>
        <taxon>Pseudomonadati</taxon>
        <taxon>Pseudomonadota</taxon>
        <taxon>Alphaproteobacteria</taxon>
        <taxon>Hyphomicrobiales</taxon>
        <taxon>Xanthobacteraceae</taxon>
        <taxon>Azorhizobium</taxon>
    </lineage>
</organism>
<dbReference type="AlphaFoldDB" id="A8IG46"/>
<name>A8IG46_AZOC5</name>
<dbReference type="Gene3D" id="3.40.640.10">
    <property type="entry name" value="Type I PLP-dependent aspartate aminotransferase-like (Major domain)"/>
    <property type="match status" value="1"/>
</dbReference>
<dbReference type="RefSeq" id="WP_012168568.1">
    <property type="nucleotide sequence ID" value="NC_009937.1"/>
</dbReference>
<dbReference type="Pfam" id="PF00155">
    <property type="entry name" value="Aminotran_1_2"/>
    <property type="match status" value="1"/>
</dbReference>
<dbReference type="PANTHER" id="PTHR13693">
    <property type="entry name" value="CLASS II AMINOTRANSFERASE/8-AMINO-7-OXONONANOATE SYNTHASE"/>
    <property type="match status" value="1"/>
</dbReference>
<accession>A8IG46</accession>
<keyword evidence="2 5" id="KW-0808">Transferase</keyword>
<dbReference type="eggNOG" id="COG0156">
    <property type="taxonomic scope" value="Bacteria"/>
</dbReference>
<feature type="domain" description="Aminotransferase class I/classII large" evidence="4">
    <location>
        <begin position="88"/>
        <end position="431"/>
    </location>
</feature>
<evidence type="ECO:0000256" key="1">
    <source>
        <dbReference type="ARBA" id="ARBA00001933"/>
    </source>
</evidence>
<dbReference type="Gene3D" id="3.90.1150.10">
    <property type="entry name" value="Aspartate Aminotransferase, domain 1"/>
    <property type="match status" value="1"/>
</dbReference>
<dbReference type="GO" id="GO:0008710">
    <property type="term" value="F:8-amino-7-oxononanoate synthase activity"/>
    <property type="evidence" value="ECO:0007669"/>
    <property type="project" value="TreeGrafter"/>
</dbReference>
<gene>
    <name evidence="5" type="ordered locus">AZC_0037</name>
</gene>
<comment type="cofactor">
    <cofactor evidence="1">
        <name>pyridoxal 5'-phosphate</name>
        <dbReference type="ChEBI" id="CHEBI:597326"/>
    </cofactor>
</comment>
<reference evidence="5 6" key="4">
    <citation type="journal article" date="2009" name="Appl. Environ. Microbiol.">
        <title>Comparative genome-wide transcriptional profiling of Azorhizobium caulinodans ORS571 grown under free-living and symbiotic conditions.</title>
        <authorList>
            <person name="Tsukada S."/>
            <person name="Aono T."/>
            <person name="Akiba N."/>
            <person name="Lee KB."/>
            <person name="Liu CT."/>
            <person name="Toyazaki H."/>
            <person name="Oyaizu H."/>
        </authorList>
    </citation>
    <scope>NUCLEOTIDE SEQUENCE [LARGE SCALE GENOMIC DNA]</scope>
    <source>
        <strain evidence="6">ATCC 43989 / DSM 5975 / JCM 20966 / LMG 6465 / NBRC 14845 / NCIMB 13405 / ORS 571</strain>
    </source>
</reference>
<keyword evidence="6" id="KW-1185">Reference proteome</keyword>
<dbReference type="PANTHER" id="PTHR13693:SF100">
    <property type="entry name" value="8-AMINO-7-OXONONANOATE SYNTHASE"/>
    <property type="match status" value="1"/>
</dbReference>
<dbReference type="Proteomes" id="UP000000270">
    <property type="component" value="Chromosome"/>
</dbReference>
<dbReference type="InterPro" id="IPR050087">
    <property type="entry name" value="AON_synthase_class-II"/>
</dbReference>
<reference evidence="5 6" key="5">
    <citation type="journal article" date="2010" name="Appl. Environ. Microbiol.">
        <title>phrR-like gene praR of Azorhizobium caulinodans ORS571 is essential for symbiosis with Sesbania rostrata and is involved in expression of reb genes.</title>
        <authorList>
            <person name="Akiba N."/>
            <person name="Aono T."/>
            <person name="Toyazaki H."/>
            <person name="Sato S."/>
            <person name="Oyaizu H."/>
        </authorList>
    </citation>
    <scope>NUCLEOTIDE SEQUENCE [LARGE SCALE GENOMIC DNA]</scope>
    <source>
        <strain evidence="6">ATCC 43989 / DSM 5975 / JCM 20966 / LMG 6465 / NBRC 14845 / NCIMB 13405 / ORS 571</strain>
    </source>
</reference>
<keyword evidence="5" id="KW-0032">Aminotransferase</keyword>
<reference evidence="5 6" key="6">
    <citation type="journal article" date="2011" name="Appl. Environ. Microbiol.">
        <title>Involvement of the azorhizobial chromosome partition gene (parA) in the onset of bacteroid differentiation during Sesbania rostrata stem nodule development.</title>
        <authorList>
            <person name="Liu CT."/>
            <person name="Lee KB."/>
            <person name="Wang YS."/>
            <person name="Peng MH."/>
            <person name="Lee KT."/>
            <person name="Suzuki S."/>
            <person name="Suzuki T."/>
            <person name="Oyaizu H."/>
        </authorList>
    </citation>
    <scope>NUCLEOTIDE SEQUENCE [LARGE SCALE GENOMIC DNA]</scope>
    <source>
        <strain evidence="6">ATCC 43989 / DSM 5975 / JCM 20966 / LMG 6465 / NBRC 14845 / NCIMB 13405 / ORS 571</strain>
    </source>
</reference>
<dbReference type="InterPro" id="IPR015422">
    <property type="entry name" value="PyrdxlP-dep_Trfase_small"/>
</dbReference>
<protein>
    <submittedName>
        <fullName evidence="5">Aminotransferase class I protein</fullName>
    </submittedName>
</protein>
<sequence>MTKKADAGRLSDTERSAFLSSMRRTAAPQPARTAAVAAPVRDVSFETLPGFKMLKTQRAAADLLGLSNPFYQTHATRAGAQSIIGNRPVINFASYDYLGLNGHPEITAAVAEAAAEWGTSVSASRLTAGERPFHQQFEAELAALYETEDALVFVGGHATNVSTIAALLTPKDLVIHDALAHNSIVVGAELSKANRRIFPHNDLDALETILETARDKHERCLIVTEGLFSMDGDGPDLARLVDIKTRWGAWLMMDEAHSLGVLGATGRGIFEHQGVDPRGVDIWMGTLSKTLVGCGGYIAGSSDLITYLKFQAPGMVYSVGLPATTSIGSMTALRIMRREPERVARLQANGQRFLEKARAAGLDTGDSWGYAVSPVVLGDSLRTVMLAGRLLERGINAFPIIPPGVPEKSARLRFFISASHTAEDIDTAVAAVTEEIARLDAEGVSVAKVADLMK</sequence>
<dbReference type="SUPFAM" id="SSF53383">
    <property type="entry name" value="PLP-dependent transferases"/>
    <property type="match status" value="1"/>
</dbReference>
<dbReference type="STRING" id="438753.AZC_0037"/>
<reference evidence="5 6" key="3">
    <citation type="journal article" date="2008" name="BMC Genomics">
        <title>The genome of the versatile nitrogen fixer Azorhizobium caulinodans ORS571.</title>
        <authorList>
            <person name="Lee KB."/>
            <person name="Backer P.D."/>
            <person name="Aono T."/>
            <person name="Liu CT."/>
            <person name="Suzuki S."/>
            <person name="Suzuki T."/>
            <person name="Kaneko T."/>
            <person name="Yamada M."/>
            <person name="Tabata S."/>
            <person name="Kupfer D.M."/>
            <person name="Najar F.Z."/>
            <person name="Wiley G.B."/>
            <person name="Roe B."/>
            <person name="Binnewies T.T."/>
            <person name="Ussery D.W."/>
            <person name="D'Haeze W."/>
            <person name="Herder J.D."/>
            <person name="Gevers D."/>
            <person name="Vereecke D."/>
            <person name="Holsters M."/>
            <person name="Oyaizu H."/>
        </authorList>
    </citation>
    <scope>NUCLEOTIDE SEQUENCE [LARGE SCALE GENOMIC DNA]</scope>
    <source>
        <strain evidence="6">ATCC 43989 / DSM 5975 / JCM 20966 / LMG 6465 / NBRC 14845 / NCIMB 13405 / ORS 571</strain>
    </source>
</reference>
<evidence type="ECO:0000313" key="5">
    <source>
        <dbReference type="EMBL" id="BAF86035.1"/>
    </source>
</evidence>
<evidence type="ECO:0000313" key="6">
    <source>
        <dbReference type="Proteomes" id="UP000000270"/>
    </source>
</evidence>
<dbReference type="KEGG" id="azc:AZC_0037"/>
<reference evidence="5 6" key="1">
    <citation type="journal article" date="2007" name="Appl. Environ. Microbiol.">
        <title>Rhizobial factors required for stem nodule maturation and maintenance in Sesbania rostrata-Azorhizobium caulinodans ORS571 symbiosis.</title>
        <authorList>
            <person name="Suzuki S."/>
            <person name="Aono T."/>
            <person name="Lee KB."/>
            <person name="Suzuki T."/>
            <person name="Liu CT."/>
            <person name="Miwa H."/>
            <person name="Wakao S."/>
            <person name="Iki T."/>
            <person name="Oyaizu H."/>
        </authorList>
    </citation>
    <scope>NUCLEOTIDE SEQUENCE [LARGE SCALE GENOMIC DNA]</scope>
    <source>
        <strain evidence="6">ATCC 43989 / DSM 5975 / JCM 20966 / LMG 6465 / NBRC 14845 / NCIMB 13405 / ORS 571</strain>
    </source>
</reference>